<keyword evidence="4" id="KW-0645">Protease</keyword>
<feature type="transmembrane region" description="Helical" evidence="2">
    <location>
        <begin position="569"/>
        <end position="590"/>
    </location>
</feature>
<evidence type="ECO:0000256" key="2">
    <source>
        <dbReference type="SAM" id="Phobius"/>
    </source>
</evidence>
<feature type="transmembrane region" description="Helical" evidence="2">
    <location>
        <begin position="480"/>
        <end position="497"/>
    </location>
</feature>
<evidence type="ECO:0000259" key="3">
    <source>
        <dbReference type="Pfam" id="PF01433"/>
    </source>
</evidence>
<feature type="transmembrane region" description="Helical" evidence="2">
    <location>
        <begin position="450"/>
        <end position="468"/>
    </location>
</feature>
<feature type="region of interest" description="Disordered" evidence="1">
    <location>
        <begin position="757"/>
        <end position="782"/>
    </location>
</feature>
<accession>A0ABW6AK38</accession>
<dbReference type="RefSeq" id="WP_381501559.1">
    <property type="nucleotide sequence ID" value="NZ_JBHUOM010000007.1"/>
</dbReference>
<name>A0ABW6AK38_9BACT</name>
<keyword evidence="4" id="KW-0031">Aminopeptidase</keyword>
<keyword evidence="2" id="KW-1133">Transmembrane helix</keyword>
<evidence type="ECO:0000313" key="4">
    <source>
        <dbReference type="EMBL" id="MFD2934822.1"/>
    </source>
</evidence>
<dbReference type="Pfam" id="PF01433">
    <property type="entry name" value="Peptidase_M1"/>
    <property type="match status" value="1"/>
</dbReference>
<dbReference type="GO" id="GO:0004177">
    <property type="term" value="F:aminopeptidase activity"/>
    <property type="evidence" value="ECO:0007669"/>
    <property type="project" value="UniProtKB-KW"/>
</dbReference>
<feature type="transmembrane region" description="Helical" evidence="2">
    <location>
        <begin position="410"/>
        <end position="430"/>
    </location>
</feature>
<feature type="transmembrane region" description="Helical" evidence="2">
    <location>
        <begin position="55"/>
        <end position="81"/>
    </location>
</feature>
<dbReference type="InterPro" id="IPR014782">
    <property type="entry name" value="Peptidase_M1_dom"/>
</dbReference>
<gene>
    <name evidence="4" type="ORF">ACFS25_13590</name>
</gene>
<evidence type="ECO:0000256" key="1">
    <source>
        <dbReference type="SAM" id="MobiDB-lite"/>
    </source>
</evidence>
<dbReference type="InterPro" id="IPR027268">
    <property type="entry name" value="Peptidase_M4/M1_CTD_sf"/>
</dbReference>
<protein>
    <submittedName>
        <fullName evidence="4">ABC transporter permease/M1 family aminopeptidase</fullName>
    </submittedName>
</protein>
<evidence type="ECO:0000313" key="5">
    <source>
        <dbReference type="Proteomes" id="UP001597512"/>
    </source>
</evidence>
<feature type="transmembrane region" description="Helical" evidence="2">
    <location>
        <begin position="176"/>
        <end position="193"/>
    </location>
</feature>
<dbReference type="SUPFAM" id="SSF55486">
    <property type="entry name" value="Metalloproteases ('zincins'), catalytic domain"/>
    <property type="match status" value="1"/>
</dbReference>
<dbReference type="Gene3D" id="1.10.390.10">
    <property type="entry name" value="Neutral Protease Domain 2"/>
    <property type="match status" value="1"/>
</dbReference>
<reference evidence="5" key="1">
    <citation type="journal article" date="2019" name="Int. J. Syst. Evol. Microbiol.">
        <title>The Global Catalogue of Microorganisms (GCM) 10K type strain sequencing project: providing services to taxonomists for standard genome sequencing and annotation.</title>
        <authorList>
            <consortium name="The Broad Institute Genomics Platform"/>
            <consortium name="The Broad Institute Genome Sequencing Center for Infectious Disease"/>
            <person name="Wu L."/>
            <person name="Ma J."/>
        </authorList>
    </citation>
    <scope>NUCLEOTIDE SEQUENCE [LARGE SCALE GENOMIC DNA]</scope>
    <source>
        <strain evidence="5">KCTC 52490</strain>
    </source>
</reference>
<feature type="transmembrane region" description="Helical" evidence="2">
    <location>
        <begin position="21"/>
        <end position="43"/>
    </location>
</feature>
<keyword evidence="2" id="KW-0812">Transmembrane</keyword>
<proteinExistence type="predicted"/>
<feature type="transmembrane region" description="Helical" evidence="2">
    <location>
        <begin position="363"/>
        <end position="384"/>
    </location>
</feature>
<keyword evidence="5" id="KW-1185">Reference proteome</keyword>
<feature type="transmembrane region" description="Helical" evidence="2">
    <location>
        <begin position="323"/>
        <end position="341"/>
    </location>
</feature>
<comment type="caution">
    <text evidence="4">The sequence shown here is derived from an EMBL/GenBank/DDBJ whole genome shotgun (WGS) entry which is preliminary data.</text>
</comment>
<feature type="compositionally biased region" description="Basic and acidic residues" evidence="1">
    <location>
        <begin position="757"/>
        <end position="773"/>
    </location>
</feature>
<feature type="transmembrane region" description="Helical" evidence="2">
    <location>
        <begin position="245"/>
        <end position="262"/>
    </location>
</feature>
<feature type="transmembrane region" description="Helical" evidence="2">
    <location>
        <begin position="107"/>
        <end position="128"/>
    </location>
</feature>
<feature type="transmembrane region" description="Helical" evidence="2">
    <location>
        <begin position="148"/>
        <end position="169"/>
    </location>
</feature>
<feature type="transmembrane region" description="Helical" evidence="2">
    <location>
        <begin position="530"/>
        <end position="548"/>
    </location>
</feature>
<dbReference type="Proteomes" id="UP001597512">
    <property type="component" value="Unassembled WGS sequence"/>
</dbReference>
<organism evidence="4 5">
    <name type="scientific">Spirosoma flavum</name>
    <dbReference type="NCBI Taxonomy" id="2048557"/>
    <lineage>
        <taxon>Bacteria</taxon>
        <taxon>Pseudomonadati</taxon>
        <taxon>Bacteroidota</taxon>
        <taxon>Cytophagia</taxon>
        <taxon>Cytophagales</taxon>
        <taxon>Cytophagaceae</taxon>
        <taxon>Spirosoma</taxon>
    </lineage>
</organism>
<keyword evidence="4" id="KW-0378">Hydrolase</keyword>
<keyword evidence="2" id="KW-0472">Membrane</keyword>
<sequence>MNWLSILCFEFRYRRNRPATYLFFALLLGLSFATVTTDLIQGLSGGAIKDNGTMVMVRISLFMFMLMGVFISSAIMGVSVVRDFEHRTDALFFTKPIRRWEFLTGRYLGAMLILLLTLAAIPLGLMLGEVAPWRNADRLLPFNAATYWQPYWTIIVPNALIVGSIFFAVGALSRKMLVVFTQGMVFLMLYLLSGTLLSQIDRRETAALLDPFGLRAVGYLTQYWSISQQNNQLLSLSDVLLWNRLLWVGIAGLALLVTYRFFSYQPANGLLRRKRETEKKADLDTIALRRPLAQVRRSYGQGAWFSNLGHLTLFYAKVVMKDLPFLALSIGGLGMFLFSAFDNTGGWYGSRTLPTTYVMLNKMGLFTGLFLFILMILYVGDLIWKERDVRINLISDALPVPNWVPLLSKYLGLGLAFFLMITLAIGLGTLMQVMLGGGALIDLSVYAKSLYGSSLLGLLTFMLLGFFIHTLVNNKFAGHALLVLFFVALGVLSYLGIEHRLLLFDSASLGTYSDMNGFGHQVAPFTWTTLYWSAFGALLFAGAVVLSVRGSEELMKLRLRMGRHQLTRPVLTVSLAMLVVFISSGSYVYYNTNVLNAYKNSKAAEAELSRYEKTLKKFADLPQPRLTSVTINVDLFPLTRDFSATGWYILKNKTTQPIREIHLQTHRADEMQVKQLRLSVANRVDNQYVADFAYHIYHLDQPLQAGDSVRLDFDVLYRTKGFKNGQANIDIVQNGTFFTNEYFPSVGYNERYELKDDDKRKENGLKPTERMRTQNDPIGRRQSVFGDDADQIRFAMTISTTPEQTAIAPGYLQKVWTKTGPDGKLRRYFSYRMDSPMANFYSIVSAHYLVKKELYAGKFGKQVSLEIYYHPGHTHNLDRMMRAMKASLDYYQVNYGPFQHRQLRIMEFPRYRGYAQSFANTIPFGEDMGFVADIDDTKDIDMPFFVTAHETAHQWWGHQVTEANVKGSAMLSESLAEYSALMVMKQHYPKERMQSFLGYELDYYLRGRQAETKKEQPLSQCENQSYIHYNKGALVLYALQDQLGEAPINQALQNYRNRWNTTKVAQTGIYPTAADLTAELRAVTPDSLRGLLNDWVNTITLYELKTDQIVVKPVGKYYDVTLTVAAQKVRADSLGNETPRPLNEWMWVGVYAPKTKGSQQEKLLYYHRHHITHPKQTITVRVDQKPERAGIDPLNLLIDRHPKNNVKSID</sequence>
<dbReference type="EMBL" id="JBHUOM010000007">
    <property type="protein sequence ID" value="MFD2934822.1"/>
    <property type="molecule type" value="Genomic_DNA"/>
</dbReference>
<feature type="domain" description="Peptidase M1 membrane alanine aminopeptidase" evidence="3">
    <location>
        <begin position="877"/>
        <end position="1068"/>
    </location>
</feature>